<dbReference type="Proteomes" id="UP001163835">
    <property type="component" value="Unassembled WGS sequence"/>
</dbReference>
<gene>
    <name evidence="1" type="ORF">F5876DRAFT_7254</name>
</gene>
<evidence type="ECO:0000313" key="1">
    <source>
        <dbReference type="EMBL" id="KAJ3813899.1"/>
    </source>
</evidence>
<reference evidence="1" key="1">
    <citation type="submission" date="2022-09" db="EMBL/GenBank/DDBJ databases">
        <title>A Global Phylogenomic Analysis of the Shiitake Genus Lentinula.</title>
        <authorList>
            <consortium name="DOE Joint Genome Institute"/>
            <person name="Sierra-Patev S."/>
            <person name="Min B."/>
            <person name="Naranjo-Ortiz M."/>
            <person name="Looney B."/>
            <person name="Konkel Z."/>
            <person name="Slot J.C."/>
            <person name="Sakamoto Y."/>
            <person name="Steenwyk J.L."/>
            <person name="Rokas A."/>
            <person name="Carro J."/>
            <person name="Camarero S."/>
            <person name="Ferreira P."/>
            <person name="Molpeceres G."/>
            <person name="Ruiz-Duenas F.J."/>
            <person name="Serrano A."/>
            <person name="Henrissat B."/>
            <person name="Drula E."/>
            <person name="Hughes K.W."/>
            <person name="Mata J.L."/>
            <person name="Ishikawa N.K."/>
            <person name="Vargas-Isla R."/>
            <person name="Ushijima S."/>
            <person name="Smith C.A."/>
            <person name="Ahrendt S."/>
            <person name="Andreopoulos W."/>
            <person name="He G."/>
            <person name="Labutti K."/>
            <person name="Lipzen A."/>
            <person name="Ng V."/>
            <person name="Riley R."/>
            <person name="Sandor L."/>
            <person name="Barry K."/>
            <person name="Martinez A.T."/>
            <person name="Xiao Y."/>
            <person name="Gibbons J.G."/>
            <person name="Terashima K."/>
            <person name="Grigoriev I.V."/>
            <person name="Hibbett D.S."/>
        </authorList>
    </citation>
    <scope>NUCLEOTIDE SEQUENCE</scope>
    <source>
        <strain evidence="1">TMI1499</strain>
    </source>
</reference>
<keyword evidence="2" id="KW-1185">Reference proteome</keyword>
<name>A0ACC1UB54_9AGAR</name>
<feature type="non-terminal residue" evidence="1">
    <location>
        <position position="1"/>
    </location>
</feature>
<protein>
    <submittedName>
        <fullName evidence="1">Uncharacterized protein</fullName>
    </submittedName>
</protein>
<accession>A0ACC1UB54</accession>
<evidence type="ECO:0000313" key="2">
    <source>
        <dbReference type="Proteomes" id="UP001163835"/>
    </source>
</evidence>
<organism evidence="1 2">
    <name type="scientific">Lentinula aff. lateritia</name>
    <dbReference type="NCBI Taxonomy" id="2804960"/>
    <lineage>
        <taxon>Eukaryota</taxon>
        <taxon>Fungi</taxon>
        <taxon>Dikarya</taxon>
        <taxon>Basidiomycota</taxon>
        <taxon>Agaricomycotina</taxon>
        <taxon>Agaricomycetes</taxon>
        <taxon>Agaricomycetidae</taxon>
        <taxon>Agaricales</taxon>
        <taxon>Marasmiineae</taxon>
        <taxon>Omphalotaceae</taxon>
        <taxon>Lentinula</taxon>
    </lineage>
</organism>
<sequence>LSSFDLELVGIIVETMSLSRSSSHLALSLYKTRNTSMNEEGGTAGMSETDIVWVSEFERVMTESADRYGMFGMVESSFRNSRNLPLPFSSRFFYVPDCDPDVERAQLIRLTMPGSGKRSETKKYKQYYWKPVGK</sequence>
<proteinExistence type="predicted"/>
<dbReference type="EMBL" id="MU794981">
    <property type="protein sequence ID" value="KAJ3813899.1"/>
    <property type="molecule type" value="Genomic_DNA"/>
</dbReference>
<feature type="non-terminal residue" evidence="1">
    <location>
        <position position="134"/>
    </location>
</feature>
<comment type="caution">
    <text evidence="1">The sequence shown here is derived from an EMBL/GenBank/DDBJ whole genome shotgun (WGS) entry which is preliminary data.</text>
</comment>